<evidence type="ECO:0000313" key="2">
    <source>
        <dbReference type="EMBL" id="BCJ45659.1"/>
    </source>
</evidence>
<evidence type="ECO:0000313" key="3">
    <source>
        <dbReference type="Proteomes" id="UP000676967"/>
    </source>
</evidence>
<feature type="transmembrane region" description="Helical" evidence="1">
    <location>
        <begin position="130"/>
        <end position="148"/>
    </location>
</feature>
<accession>A0ABN6CL04</accession>
<sequence>MDLRQQLGMMRVLVGLALLALLGTVLWGLAMAAVREVAAWRVRGDDGGAFADPVMRRRCRTAGGVLIATSLAAIAGGLTVEALLWAEEGDRPVIPLLALFPLAILLLIGNRLMVSGRMTLNGDPDGIRTGSWMLAILVVLSAACLPGITDERVYFQVMGALGVAVGVLAALTWVALRILDRSLYAAVARHWAEVARQRSGR</sequence>
<protein>
    <submittedName>
        <fullName evidence="2">Uncharacterized protein</fullName>
    </submittedName>
</protein>
<dbReference type="Proteomes" id="UP000676967">
    <property type="component" value="Chromosome"/>
</dbReference>
<keyword evidence="1" id="KW-1133">Transmembrane helix</keyword>
<gene>
    <name evidence="2" type="ORF">Aiant_63160</name>
</gene>
<organism evidence="2 3">
    <name type="scientific">Actinoplanes ianthinogenes</name>
    <dbReference type="NCBI Taxonomy" id="122358"/>
    <lineage>
        <taxon>Bacteria</taxon>
        <taxon>Bacillati</taxon>
        <taxon>Actinomycetota</taxon>
        <taxon>Actinomycetes</taxon>
        <taxon>Micromonosporales</taxon>
        <taxon>Micromonosporaceae</taxon>
        <taxon>Actinoplanes</taxon>
    </lineage>
</organism>
<feature type="transmembrane region" description="Helical" evidence="1">
    <location>
        <begin position="12"/>
        <end position="34"/>
    </location>
</feature>
<keyword evidence="1" id="KW-0812">Transmembrane</keyword>
<reference evidence="2 3" key="1">
    <citation type="submission" date="2020-08" db="EMBL/GenBank/DDBJ databases">
        <title>Whole genome shotgun sequence of Actinoplanes ianthinogenes NBRC 13996.</title>
        <authorList>
            <person name="Komaki H."/>
            <person name="Tamura T."/>
        </authorList>
    </citation>
    <scope>NUCLEOTIDE SEQUENCE [LARGE SCALE GENOMIC DNA]</scope>
    <source>
        <strain evidence="2 3">NBRC 13996</strain>
    </source>
</reference>
<feature type="transmembrane region" description="Helical" evidence="1">
    <location>
        <begin position="154"/>
        <end position="176"/>
    </location>
</feature>
<feature type="transmembrane region" description="Helical" evidence="1">
    <location>
        <begin position="65"/>
        <end position="86"/>
    </location>
</feature>
<keyword evidence="3" id="KW-1185">Reference proteome</keyword>
<name>A0ABN6CL04_9ACTN</name>
<evidence type="ECO:0000256" key="1">
    <source>
        <dbReference type="SAM" id="Phobius"/>
    </source>
</evidence>
<keyword evidence="1" id="KW-0472">Membrane</keyword>
<feature type="transmembrane region" description="Helical" evidence="1">
    <location>
        <begin position="92"/>
        <end position="109"/>
    </location>
</feature>
<proteinExistence type="predicted"/>
<dbReference type="EMBL" id="AP023356">
    <property type="protein sequence ID" value="BCJ45659.1"/>
    <property type="molecule type" value="Genomic_DNA"/>
</dbReference>
<dbReference type="RefSeq" id="WP_189333768.1">
    <property type="nucleotide sequence ID" value="NZ_AP023356.1"/>
</dbReference>